<dbReference type="PANTHER" id="PTHR35004">
    <property type="entry name" value="TRANSPOSASE RV3428C-RELATED"/>
    <property type="match status" value="1"/>
</dbReference>
<gene>
    <name evidence="2" type="ORF">NCTC12391_02403</name>
</gene>
<dbReference type="Pfam" id="PF13683">
    <property type="entry name" value="rve_3"/>
    <property type="match status" value="1"/>
</dbReference>
<dbReference type="EMBL" id="CAACXN010000015">
    <property type="protein sequence ID" value="VEW14257.1"/>
    <property type="molecule type" value="Genomic_DNA"/>
</dbReference>
<evidence type="ECO:0000259" key="1">
    <source>
        <dbReference type="PROSITE" id="PS50994"/>
    </source>
</evidence>
<evidence type="ECO:0000313" key="2">
    <source>
        <dbReference type="EMBL" id="VEW14257.1"/>
    </source>
</evidence>
<sequence length="393" mass="44119">MGISRATASNWVNRYRQFGEIGLLDRSPTPLRHPTATDASVIARIEWMRREHKWSASRIEFELALEGTTTSRRTISRILLQLGLNRRRFIDPNGESNREPQRIIAERPGHMVHVDVKKVGRIPDGGGWRVHGRDSPEARAVERTKKRGARRGYAYLHSAVDGHTRLAYTESLDNEKGLTAAKFLERAKRWFAAHGITSIERIVTDNGACYRAKVFAEAVLPARQQRITPYTPRHNGKVERYNRILAEEFLYARTWLSEQERSDGLVFWNLHYNYHRPHGAHDGQPPASAAPAIVNKVLASYRLVSTELCYQLRGLALLFQGHTLGRGLAEVDLRRGFVVGANVGILLGRAHSISFGCSSALRTTLSAMLSDGSYRSCSRGLFKRPHPATVGAA</sequence>
<dbReference type="InterPro" id="IPR036397">
    <property type="entry name" value="RNaseH_sf"/>
</dbReference>
<evidence type="ECO:0000313" key="3">
    <source>
        <dbReference type="Proteomes" id="UP000386281"/>
    </source>
</evidence>
<dbReference type="InterPro" id="IPR047656">
    <property type="entry name" value="IS481-like_transpos"/>
</dbReference>
<protein>
    <submittedName>
        <fullName evidence="2">Transposase and inactivated derivatives</fullName>
    </submittedName>
</protein>
<reference evidence="2 3" key="1">
    <citation type="submission" date="2019-02" db="EMBL/GenBank/DDBJ databases">
        <authorList>
            <consortium name="Pathogen Informatics"/>
        </authorList>
    </citation>
    <scope>NUCLEOTIDE SEQUENCE [LARGE SCALE GENOMIC DNA]</scope>
    <source>
        <strain evidence="2 3">3012STDY7078520</strain>
    </source>
</reference>
<dbReference type="PROSITE" id="PS50994">
    <property type="entry name" value="INTEGRASE"/>
    <property type="match status" value="1"/>
</dbReference>
<feature type="domain" description="Integrase catalytic" evidence="1">
    <location>
        <begin position="104"/>
        <end position="293"/>
    </location>
</feature>
<dbReference type="InterPro" id="IPR001584">
    <property type="entry name" value="Integrase_cat-core"/>
</dbReference>
<dbReference type="AlphaFoldDB" id="A0A449D9M6"/>
<proteinExistence type="predicted"/>
<organism evidence="2 3">
    <name type="scientific">Brevibacterium casei</name>
    <dbReference type="NCBI Taxonomy" id="33889"/>
    <lineage>
        <taxon>Bacteria</taxon>
        <taxon>Bacillati</taxon>
        <taxon>Actinomycetota</taxon>
        <taxon>Actinomycetes</taxon>
        <taxon>Micrococcales</taxon>
        <taxon>Brevibacteriaceae</taxon>
        <taxon>Brevibacterium</taxon>
    </lineage>
</organism>
<dbReference type="Pfam" id="PF13565">
    <property type="entry name" value="HTH_32"/>
    <property type="match status" value="1"/>
</dbReference>
<accession>A0A449D9M6</accession>
<dbReference type="SUPFAM" id="SSF46689">
    <property type="entry name" value="Homeodomain-like"/>
    <property type="match status" value="1"/>
</dbReference>
<dbReference type="InterPro" id="IPR009057">
    <property type="entry name" value="Homeodomain-like_sf"/>
</dbReference>
<dbReference type="Pfam" id="PF00665">
    <property type="entry name" value="rve"/>
    <property type="match status" value="1"/>
</dbReference>
<dbReference type="Gene3D" id="3.30.420.10">
    <property type="entry name" value="Ribonuclease H-like superfamily/Ribonuclease H"/>
    <property type="match status" value="1"/>
</dbReference>
<dbReference type="PANTHER" id="PTHR35004:SF7">
    <property type="entry name" value="INTEGRASE PROTEIN"/>
    <property type="match status" value="1"/>
</dbReference>
<dbReference type="Proteomes" id="UP000386281">
    <property type="component" value="Unassembled WGS sequence"/>
</dbReference>
<dbReference type="SUPFAM" id="SSF53098">
    <property type="entry name" value="Ribonuclease H-like"/>
    <property type="match status" value="1"/>
</dbReference>
<dbReference type="InterPro" id="IPR012337">
    <property type="entry name" value="RNaseH-like_sf"/>
</dbReference>
<dbReference type="GO" id="GO:0003676">
    <property type="term" value="F:nucleic acid binding"/>
    <property type="evidence" value="ECO:0007669"/>
    <property type="project" value="InterPro"/>
</dbReference>
<dbReference type="NCBIfam" id="NF033577">
    <property type="entry name" value="transpos_IS481"/>
    <property type="match status" value="1"/>
</dbReference>
<name>A0A449D9M6_9MICO</name>
<dbReference type="GO" id="GO:0015074">
    <property type="term" value="P:DNA integration"/>
    <property type="evidence" value="ECO:0007669"/>
    <property type="project" value="InterPro"/>
</dbReference>